<dbReference type="EMBL" id="MN739831">
    <property type="protein sequence ID" value="QHT73742.1"/>
    <property type="molecule type" value="Genomic_DNA"/>
</dbReference>
<evidence type="ECO:0000259" key="6">
    <source>
        <dbReference type="SMART" id="SM00533"/>
    </source>
</evidence>
<dbReference type="SUPFAM" id="SSF53150">
    <property type="entry name" value="DNA repair protein MutS, domain II"/>
    <property type="match status" value="1"/>
</dbReference>
<dbReference type="InterPro" id="IPR045076">
    <property type="entry name" value="MutS"/>
</dbReference>
<dbReference type="InterPro" id="IPR027417">
    <property type="entry name" value="P-loop_NTPase"/>
</dbReference>
<feature type="domain" description="DNA mismatch repair proteins mutS family" evidence="7">
    <location>
        <begin position="685"/>
        <end position="875"/>
    </location>
</feature>
<dbReference type="CDD" id="cd00085">
    <property type="entry name" value="HNHc"/>
    <property type="match status" value="1"/>
</dbReference>
<dbReference type="GO" id="GO:0006298">
    <property type="term" value="P:mismatch repair"/>
    <property type="evidence" value="ECO:0007669"/>
    <property type="project" value="InterPro"/>
</dbReference>
<evidence type="ECO:0000313" key="8">
    <source>
        <dbReference type="EMBL" id="QHT73742.1"/>
    </source>
</evidence>
<sequence>MSNHIDKEISKINVTDDMCDYFINHHKYYKIYGTKSILLMQVGHFHEAYQTDSEGPDLDKISDITGVIKTKKNKSIKELTRKSPYMLGFPSFVLQKYIKLLIDENYNVIIFDQFDLPDSNKKTRKLVGIYSKGTYIDELKSDANYMMSIYIEENEDYKYKNMIICCGISLIDLSTGKIYINEFISTKNDDKYSLDDTVKIINSYDPTEILLTINNLKSINSNELLQYLELTNRNYHLKLFNKEYNKGSVQKELLEKIYKNDFDDMFTELELNKYSFLRYSLISLIKFIEDHNEFIISKLKEPEFIEKEKYLYLGNNALQQLNIINCSDYNGKYSSLYDIINFCSTPMGKRFLKDALINPLLDEVKINGRYLMIENFLNKGYNDIEIYLNQINDIERLQRKIAIKMIDPIELNKWYNSIKNIINLKEYLDTNKYDIKITYNQEELKECINDIELNLNVVDLNLYTINEMETNVFKKGKHIELDELQNKIDLCKNLIEFIKNRINDIMFEKLKISDIVKVENNDRDGYYLILTKKRSEILKKELETIKILKINDNFIIKTETFEFRDNPKASNTKIFIPDVIKKSDELINLILLIKKKNKIYYQEYLEKFYNEFKYILCDVSYYVSLVDFIKSGAKCANKYFYNKPIIQGNISKSFINTEMIRHPIVERISNHEYKPMNIKIGIDSLDGILLYGLNSAGKSTLQKSIGINLILAQIGYYVCAKSFIYKPYKSLFTRISGNDNLFKGLSSFGLEIVELSGILKRSGENTLVLADEVCKGTEYKSSIVIVMTMIEMLSKSKTSFITASHLHKILKLDRMKNILNVKPYHIHISYNEKTNTLIYDRTLREGSGEEFYGLNVAKCLINDTTFIEISNEIKKEIDNKKSYSRYNKSIKMESCSICGFIPEGKESSLETHHIIPQKDCKNKKVKDKEYMNMNHPDNLCVLCMKCHDKVDIGELIINGYIDTSDGKKLIFFNKYSSKNV</sequence>
<keyword evidence="3" id="KW-0067">ATP-binding</keyword>
<dbReference type="Gene3D" id="3.40.1170.10">
    <property type="entry name" value="DNA repair protein MutS, domain I"/>
    <property type="match status" value="1"/>
</dbReference>
<dbReference type="Pfam" id="PF05192">
    <property type="entry name" value="MutS_III"/>
    <property type="match status" value="1"/>
</dbReference>
<reference evidence="8" key="1">
    <citation type="journal article" date="2020" name="Nature">
        <title>Giant virus diversity and host interactions through global metagenomics.</title>
        <authorList>
            <person name="Schulz F."/>
            <person name="Roux S."/>
            <person name="Paez-Espino D."/>
            <person name="Jungbluth S."/>
            <person name="Walsh D.A."/>
            <person name="Denef V.J."/>
            <person name="McMahon K.D."/>
            <person name="Konstantinidis K.T."/>
            <person name="Eloe-Fadrosh E.A."/>
            <person name="Kyrpides N.C."/>
            <person name="Woyke T."/>
        </authorList>
    </citation>
    <scope>NUCLEOTIDE SEQUENCE</scope>
    <source>
        <strain evidence="8">GVMAG-M-3300023179-4</strain>
    </source>
</reference>
<dbReference type="GO" id="GO:0030983">
    <property type="term" value="F:mismatched DNA binding"/>
    <property type="evidence" value="ECO:0007669"/>
    <property type="project" value="InterPro"/>
</dbReference>
<organism evidence="8">
    <name type="scientific">viral metagenome</name>
    <dbReference type="NCBI Taxonomy" id="1070528"/>
    <lineage>
        <taxon>unclassified sequences</taxon>
        <taxon>metagenomes</taxon>
        <taxon>organismal metagenomes</taxon>
    </lineage>
</organism>
<protein>
    <recommendedName>
        <fullName evidence="9">DNA mismatch repair proteins mutS family domain-containing protein</fullName>
    </recommendedName>
</protein>
<dbReference type="SMART" id="SM00507">
    <property type="entry name" value="HNHc"/>
    <property type="match status" value="1"/>
</dbReference>
<dbReference type="GO" id="GO:0005524">
    <property type="term" value="F:ATP binding"/>
    <property type="evidence" value="ECO:0007669"/>
    <property type="project" value="UniProtKB-KW"/>
</dbReference>
<dbReference type="SUPFAM" id="SSF55271">
    <property type="entry name" value="DNA repair protein MutS, domain I"/>
    <property type="match status" value="1"/>
</dbReference>
<dbReference type="SMART" id="SM00534">
    <property type="entry name" value="MUTSac"/>
    <property type="match status" value="1"/>
</dbReference>
<dbReference type="PANTHER" id="PTHR11361:SF99">
    <property type="entry name" value="DNA MISMATCH REPAIR PROTEIN"/>
    <property type="match status" value="1"/>
</dbReference>
<dbReference type="SMART" id="SM00533">
    <property type="entry name" value="MUTSd"/>
    <property type="match status" value="1"/>
</dbReference>
<dbReference type="InterPro" id="IPR003615">
    <property type="entry name" value="HNH_nuc"/>
</dbReference>
<dbReference type="GO" id="GO:0140664">
    <property type="term" value="F:ATP-dependent DNA damage sensor activity"/>
    <property type="evidence" value="ECO:0007669"/>
    <property type="project" value="InterPro"/>
</dbReference>
<dbReference type="AlphaFoldDB" id="A0A6C0GZN7"/>
<dbReference type="Pfam" id="PF01624">
    <property type="entry name" value="MutS_I"/>
    <property type="match status" value="1"/>
</dbReference>
<dbReference type="InterPro" id="IPR007696">
    <property type="entry name" value="DNA_mismatch_repair_MutS_core"/>
</dbReference>
<accession>A0A6C0GZN7</accession>
<dbReference type="InterPro" id="IPR036187">
    <property type="entry name" value="DNA_mismatch_repair_MutS_sf"/>
</dbReference>
<dbReference type="InterPro" id="IPR000432">
    <property type="entry name" value="DNA_mismatch_repair_MutS_C"/>
</dbReference>
<proteinExistence type="predicted"/>
<keyword evidence="1" id="KW-0547">Nucleotide-binding</keyword>
<evidence type="ECO:0008006" key="9">
    <source>
        <dbReference type="Google" id="ProtNLM"/>
    </source>
</evidence>
<feature type="domain" description="DNA mismatch repair protein MutS core" evidence="6">
    <location>
        <begin position="331"/>
        <end position="668"/>
    </location>
</feature>
<evidence type="ECO:0000256" key="3">
    <source>
        <dbReference type="ARBA" id="ARBA00022840"/>
    </source>
</evidence>
<dbReference type="PANTHER" id="PTHR11361">
    <property type="entry name" value="DNA MISMATCH REPAIR PROTEIN MUTS FAMILY MEMBER"/>
    <property type="match status" value="1"/>
</dbReference>
<dbReference type="Pfam" id="PF13391">
    <property type="entry name" value="HNH_2"/>
    <property type="match status" value="1"/>
</dbReference>
<dbReference type="InterPro" id="IPR017261">
    <property type="entry name" value="DNA_mismatch_repair_MutS/MSH"/>
</dbReference>
<evidence type="ECO:0000256" key="4">
    <source>
        <dbReference type="ARBA" id="ARBA00023125"/>
    </source>
</evidence>
<dbReference type="SUPFAM" id="SSF52540">
    <property type="entry name" value="P-loop containing nucleoside triphosphate hydrolases"/>
    <property type="match status" value="1"/>
</dbReference>
<dbReference type="InterPro" id="IPR036678">
    <property type="entry name" value="MutS_con_dom_sf"/>
</dbReference>
<dbReference type="Pfam" id="PF00488">
    <property type="entry name" value="MutS_V"/>
    <property type="match status" value="1"/>
</dbReference>
<dbReference type="Gene3D" id="1.10.1420.10">
    <property type="match status" value="2"/>
</dbReference>
<dbReference type="Gene3D" id="3.40.50.300">
    <property type="entry name" value="P-loop containing nucleotide triphosphate hydrolases"/>
    <property type="match status" value="1"/>
</dbReference>
<keyword evidence="2" id="KW-0227">DNA damage</keyword>
<dbReference type="GO" id="GO:0005829">
    <property type="term" value="C:cytosol"/>
    <property type="evidence" value="ECO:0007669"/>
    <property type="project" value="TreeGrafter"/>
</dbReference>
<evidence type="ECO:0000259" key="5">
    <source>
        <dbReference type="SMART" id="SM00507"/>
    </source>
</evidence>
<evidence type="ECO:0000256" key="2">
    <source>
        <dbReference type="ARBA" id="ARBA00022763"/>
    </source>
</evidence>
<evidence type="ECO:0000256" key="1">
    <source>
        <dbReference type="ARBA" id="ARBA00022741"/>
    </source>
</evidence>
<dbReference type="InterPro" id="IPR016151">
    <property type="entry name" value="DNA_mismatch_repair_MutS_N"/>
</dbReference>
<keyword evidence="4" id="KW-0238">DNA-binding</keyword>
<feature type="domain" description="HNH nuclease" evidence="5">
    <location>
        <begin position="884"/>
        <end position="948"/>
    </location>
</feature>
<name>A0A6C0GZN7_9ZZZZ</name>
<dbReference type="PIRSF" id="PIRSF037677">
    <property type="entry name" value="DNA_mis_repair_Msh6"/>
    <property type="match status" value="1"/>
</dbReference>
<dbReference type="InterPro" id="IPR007695">
    <property type="entry name" value="DNA_mismatch_repair_MutS-lik_N"/>
</dbReference>
<evidence type="ECO:0000259" key="7">
    <source>
        <dbReference type="SMART" id="SM00534"/>
    </source>
</evidence>
<dbReference type="SUPFAM" id="SSF48334">
    <property type="entry name" value="DNA repair protein MutS, domain III"/>
    <property type="match status" value="1"/>
</dbReference>